<feature type="compositionally biased region" description="Polar residues" evidence="1">
    <location>
        <begin position="78"/>
        <end position="91"/>
    </location>
</feature>
<evidence type="ECO:0000256" key="1">
    <source>
        <dbReference type="SAM" id="MobiDB-lite"/>
    </source>
</evidence>
<evidence type="ECO:0000313" key="2">
    <source>
        <dbReference type="EMBL" id="KAJ1211075.1"/>
    </source>
</evidence>
<keyword evidence="3" id="KW-1185">Reference proteome</keyword>
<name>A0AAV7WDZ3_PLEWA</name>
<protein>
    <submittedName>
        <fullName evidence="2">Uncharacterized protein</fullName>
    </submittedName>
</protein>
<gene>
    <name evidence="2" type="ORF">NDU88_006437</name>
</gene>
<organism evidence="2 3">
    <name type="scientific">Pleurodeles waltl</name>
    <name type="common">Iberian ribbed newt</name>
    <dbReference type="NCBI Taxonomy" id="8319"/>
    <lineage>
        <taxon>Eukaryota</taxon>
        <taxon>Metazoa</taxon>
        <taxon>Chordata</taxon>
        <taxon>Craniata</taxon>
        <taxon>Vertebrata</taxon>
        <taxon>Euteleostomi</taxon>
        <taxon>Amphibia</taxon>
        <taxon>Batrachia</taxon>
        <taxon>Caudata</taxon>
        <taxon>Salamandroidea</taxon>
        <taxon>Salamandridae</taxon>
        <taxon>Pleurodelinae</taxon>
        <taxon>Pleurodeles</taxon>
    </lineage>
</organism>
<dbReference type="Proteomes" id="UP001066276">
    <property type="component" value="Chromosome 1_2"/>
</dbReference>
<accession>A0AAV7WDZ3</accession>
<dbReference type="AlphaFoldDB" id="A0AAV7WDZ3"/>
<sequence length="124" mass="12969">SLQAPVLHFARAPPLARVACPPLLRLTELELELGRLQATGPRPGLVSGSSLNAGARRGCAPDSRCRIQAVPRSRDSCLSHTSGSGPPRQSATGPHFFLLDLEPASFQLAPAWGICPGLCQAPAV</sequence>
<dbReference type="EMBL" id="JANPWB010000002">
    <property type="protein sequence ID" value="KAJ1211075.1"/>
    <property type="molecule type" value="Genomic_DNA"/>
</dbReference>
<comment type="caution">
    <text evidence="2">The sequence shown here is derived from an EMBL/GenBank/DDBJ whole genome shotgun (WGS) entry which is preliminary data.</text>
</comment>
<proteinExistence type="predicted"/>
<evidence type="ECO:0000313" key="3">
    <source>
        <dbReference type="Proteomes" id="UP001066276"/>
    </source>
</evidence>
<feature type="region of interest" description="Disordered" evidence="1">
    <location>
        <begin position="71"/>
        <end position="91"/>
    </location>
</feature>
<feature type="non-terminal residue" evidence="2">
    <location>
        <position position="1"/>
    </location>
</feature>
<reference evidence="2" key="1">
    <citation type="journal article" date="2022" name="bioRxiv">
        <title>Sequencing and chromosome-scale assembly of the giantPleurodeles waltlgenome.</title>
        <authorList>
            <person name="Brown T."/>
            <person name="Elewa A."/>
            <person name="Iarovenko S."/>
            <person name="Subramanian E."/>
            <person name="Araus A.J."/>
            <person name="Petzold A."/>
            <person name="Susuki M."/>
            <person name="Suzuki K.-i.T."/>
            <person name="Hayashi T."/>
            <person name="Toyoda A."/>
            <person name="Oliveira C."/>
            <person name="Osipova E."/>
            <person name="Leigh N.D."/>
            <person name="Simon A."/>
            <person name="Yun M.H."/>
        </authorList>
    </citation>
    <scope>NUCLEOTIDE SEQUENCE</scope>
    <source>
        <strain evidence="2">20211129_DDA</strain>
        <tissue evidence="2">Liver</tissue>
    </source>
</reference>